<comment type="caution">
    <text evidence="1">The sequence shown here is derived from an EMBL/GenBank/DDBJ whole genome shotgun (WGS) entry which is preliminary data.</text>
</comment>
<name>A0A9P1GE54_9DINO</name>
<evidence type="ECO:0000313" key="1">
    <source>
        <dbReference type="EMBL" id="CAI4010646.1"/>
    </source>
</evidence>
<dbReference type="EMBL" id="CAMXCT030004879">
    <property type="protein sequence ID" value="CAL4797958.1"/>
    <property type="molecule type" value="Genomic_DNA"/>
</dbReference>
<dbReference type="OrthoDB" id="515366at2759"/>
<evidence type="ECO:0000313" key="3">
    <source>
        <dbReference type="Proteomes" id="UP001152797"/>
    </source>
</evidence>
<keyword evidence="3" id="KW-1185">Reference proteome</keyword>
<reference evidence="2" key="2">
    <citation type="submission" date="2024-04" db="EMBL/GenBank/DDBJ databases">
        <authorList>
            <person name="Chen Y."/>
            <person name="Shah S."/>
            <person name="Dougan E. K."/>
            <person name="Thang M."/>
            <person name="Chan C."/>
        </authorList>
    </citation>
    <scope>NUCLEOTIDE SEQUENCE [LARGE SCALE GENOMIC DNA]</scope>
</reference>
<protein>
    <submittedName>
        <fullName evidence="1">Uncharacterized protein</fullName>
    </submittedName>
</protein>
<proteinExistence type="predicted"/>
<dbReference type="EMBL" id="CAMXCT020004879">
    <property type="protein sequence ID" value="CAL1164021.1"/>
    <property type="molecule type" value="Genomic_DNA"/>
</dbReference>
<gene>
    <name evidence="1" type="ORF">C1SCF055_LOCUS35896</name>
</gene>
<organism evidence="1">
    <name type="scientific">Cladocopium goreaui</name>
    <dbReference type="NCBI Taxonomy" id="2562237"/>
    <lineage>
        <taxon>Eukaryota</taxon>
        <taxon>Sar</taxon>
        <taxon>Alveolata</taxon>
        <taxon>Dinophyceae</taxon>
        <taxon>Suessiales</taxon>
        <taxon>Symbiodiniaceae</taxon>
        <taxon>Cladocopium</taxon>
    </lineage>
</organism>
<dbReference type="EMBL" id="CAMXCT010004879">
    <property type="protein sequence ID" value="CAI4010646.1"/>
    <property type="molecule type" value="Genomic_DNA"/>
</dbReference>
<accession>A0A9P1GE54</accession>
<dbReference type="AlphaFoldDB" id="A0A9P1GE54"/>
<reference evidence="1" key="1">
    <citation type="submission" date="2022-10" db="EMBL/GenBank/DDBJ databases">
        <authorList>
            <person name="Chen Y."/>
            <person name="Dougan E. K."/>
            <person name="Chan C."/>
            <person name="Rhodes N."/>
            <person name="Thang M."/>
        </authorList>
    </citation>
    <scope>NUCLEOTIDE SEQUENCE</scope>
</reference>
<dbReference type="Proteomes" id="UP001152797">
    <property type="component" value="Unassembled WGS sequence"/>
</dbReference>
<sequence length="76" mass="7972">MRTEVFVPIPDDVQAKDVTVSLYTAADAAGALTCAREKSAASGGSCGKTFGQVGLIDKEADQRCIITLIKRDAGRL</sequence>
<evidence type="ECO:0000313" key="2">
    <source>
        <dbReference type="EMBL" id="CAL1164021.1"/>
    </source>
</evidence>